<keyword evidence="3" id="KW-1185">Reference proteome</keyword>
<gene>
    <name evidence="2" type="ORF">AMAG_00652</name>
</gene>
<reference evidence="2 3" key="1">
    <citation type="submission" date="2009-11" db="EMBL/GenBank/DDBJ databases">
        <title>Annotation of Allomyces macrogynus ATCC 38327.</title>
        <authorList>
            <consortium name="The Broad Institute Genome Sequencing Platform"/>
            <person name="Russ C."/>
            <person name="Cuomo C."/>
            <person name="Burger G."/>
            <person name="Gray M.W."/>
            <person name="Holland P.W.H."/>
            <person name="King N."/>
            <person name="Lang F.B.F."/>
            <person name="Roger A.J."/>
            <person name="Ruiz-Trillo I."/>
            <person name="Young S.K."/>
            <person name="Zeng Q."/>
            <person name="Gargeya S."/>
            <person name="Fitzgerald M."/>
            <person name="Haas B."/>
            <person name="Abouelleil A."/>
            <person name="Alvarado L."/>
            <person name="Arachchi H.M."/>
            <person name="Berlin A."/>
            <person name="Chapman S.B."/>
            <person name="Gearin G."/>
            <person name="Goldberg J."/>
            <person name="Griggs A."/>
            <person name="Gujja S."/>
            <person name="Hansen M."/>
            <person name="Heiman D."/>
            <person name="Howarth C."/>
            <person name="Larimer J."/>
            <person name="Lui A."/>
            <person name="MacDonald P.J.P."/>
            <person name="McCowen C."/>
            <person name="Montmayeur A."/>
            <person name="Murphy C."/>
            <person name="Neiman D."/>
            <person name="Pearson M."/>
            <person name="Priest M."/>
            <person name="Roberts A."/>
            <person name="Saif S."/>
            <person name="Shea T."/>
            <person name="Sisk P."/>
            <person name="Stolte C."/>
            <person name="Sykes S."/>
            <person name="Wortman J."/>
            <person name="Nusbaum C."/>
            <person name="Birren B."/>
        </authorList>
    </citation>
    <scope>NUCLEOTIDE SEQUENCE [LARGE SCALE GENOMIC DNA]</scope>
    <source>
        <strain evidence="2 3">ATCC 38327</strain>
    </source>
</reference>
<accession>A0A0L0RWG7</accession>
<evidence type="ECO:0000256" key="1">
    <source>
        <dbReference type="SAM" id="Coils"/>
    </source>
</evidence>
<dbReference type="AlphaFoldDB" id="A0A0L0RWG7"/>
<sequence length="133" mass="14849">MSSTDSDTTNQHIDEIADHVSLLDINDAQAERTDPEAKDAPAQCTPDDLYADLDALEPPPVQVRLDHAEQRARMLEEDNADLRAENKKLRKAIQSLRAQMTDLQELNAVLATNLSALYQTARMELQRKHAGSD</sequence>
<proteinExistence type="predicted"/>
<dbReference type="Proteomes" id="UP000054350">
    <property type="component" value="Unassembled WGS sequence"/>
</dbReference>
<evidence type="ECO:0000313" key="2">
    <source>
        <dbReference type="EMBL" id="KNE54693.1"/>
    </source>
</evidence>
<evidence type="ECO:0000313" key="3">
    <source>
        <dbReference type="Proteomes" id="UP000054350"/>
    </source>
</evidence>
<keyword evidence="1" id="KW-0175">Coiled coil</keyword>
<dbReference type="OrthoDB" id="10293569at2759"/>
<reference evidence="3" key="2">
    <citation type="submission" date="2009-11" db="EMBL/GenBank/DDBJ databases">
        <title>The Genome Sequence of Allomyces macrogynus strain ATCC 38327.</title>
        <authorList>
            <consortium name="The Broad Institute Genome Sequencing Platform"/>
            <person name="Russ C."/>
            <person name="Cuomo C."/>
            <person name="Shea T."/>
            <person name="Young S.K."/>
            <person name="Zeng Q."/>
            <person name="Koehrsen M."/>
            <person name="Haas B."/>
            <person name="Borodovsky M."/>
            <person name="Guigo R."/>
            <person name="Alvarado L."/>
            <person name="Berlin A."/>
            <person name="Borenstein D."/>
            <person name="Chen Z."/>
            <person name="Engels R."/>
            <person name="Freedman E."/>
            <person name="Gellesch M."/>
            <person name="Goldberg J."/>
            <person name="Griggs A."/>
            <person name="Gujja S."/>
            <person name="Heiman D."/>
            <person name="Hepburn T."/>
            <person name="Howarth C."/>
            <person name="Jen D."/>
            <person name="Larson L."/>
            <person name="Lewis B."/>
            <person name="Mehta T."/>
            <person name="Park D."/>
            <person name="Pearson M."/>
            <person name="Roberts A."/>
            <person name="Saif S."/>
            <person name="Shenoy N."/>
            <person name="Sisk P."/>
            <person name="Stolte C."/>
            <person name="Sykes S."/>
            <person name="Walk T."/>
            <person name="White J."/>
            <person name="Yandava C."/>
            <person name="Burger G."/>
            <person name="Gray M.W."/>
            <person name="Holland P.W.H."/>
            <person name="King N."/>
            <person name="Lang F.B.F."/>
            <person name="Roger A.J."/>
            <person name="Ruiz-Trillo I."/>
            <person name="Lander E."/>
            <person name="Nusbaum C."/>
        </authorList>
    </citation>
    <scope>NUCLEOTIDE SEQUENCE [LARGE SCALE GENOMIC DNA]</scope>
    <source>
        <strain evidence="3">ATCC 38327</strain>
    </source>
</reference>
<feature type="coiled-coil region" evidence="1">
    <location>
        <begin position="65"/>
        <end position="113"/>
    </location>
</feature>
<organism evidence="2 3">
    <name type="scientific">Allomyces macrogynus (strain ATCC 38327)</name>
    <name type="common">Allomyces javanicus var. macrogynus</name>
    <dbReference type="NCBI Taxonomy" id="578462"/>
    <lineage>
        <taxon>Eukaryota</taxon>
        <taxon>Fungi</taxon>
        <taxon>Fungi incertae sedis</taxon>
        <taxon>Blastocladiomycota</taxon>
        <taxon>Blastocladiomycetes</taxon>
        <taxon>Blastocladiales</taxon>
        <taxon>Blastocladiaceae</taxon>
        <taxon>Allomyces</taxon>
    </lineage>
</organism>
<protein>
    <submittedName>
        <fullName evidence="2">Uncharacterized protein</fullName>
    </submittedName>
</protein>
<name>A0A0L0RWG7_ALLM3</name>
<dbReference type="VEuPathDB" id="FungiDB:AMAG_00652"/>
<dbReference type="EMBL" id="GG745328">
    <property type="protein sequence ID" value="KNE54693.1"/>
    <property type="molecule type" value="Genomic_DNA"/>
</dbReference>